<dbReference type="Pfam" id="PF06737">
    <property type="entry name" value="Transglycosylas"/>
    <property type="match status" value="1"/>
</dbReference>
<feature type="domain" description="Resuscitation-promoting factor core lysozyme-like" evidence="4">
    <location>
        <begin position="168"/>
        <end position="243"/>
    </location>
</feature>
<evidence type="ECO:0000256" key="3">
    <source>
        <dbReference type="SAM" id="MobiDB-lite"/>
    </source>
</evidence>
<keyword evidence="6" id="KW-1185">Reference proteome</keyword>
<evidence type="ECO:0000313" key="5">
    <source>
        <dbReference type="EMBL" id="GAA2723776.1"/>
    </source>
</evidence>
<reference evidence="6" key="1">
    <citation type="journal article" date="2019" name="Int. J. Syst. Evol. Microbiol.">
        <title>The Global Catalogue of Microorganisms (GCM) 10K type strain sequencing project: providing services to taxonomists for standard genome sequencing and annotation.</title>
        <authorList>
            <consortium name="The Broad Institute Genomics Platform"/>
            <consortium name="The Broad Institute Genome Sequencing Center for Infectious Disease"/>
            <person name="Wu L."/>
            <person name="Ma J."/>
        </authorList>
    </citation>
    <scope>NUCLEOTIDE SEQUENCE [LARGE SCALE GENOMIC DNA]</scope>
    <source>
        <strain evidence="6">JCM 8201</strain>
    </source>
</reference>
<dbReference type="EMBL" id="BAAATZ010000006">
    <property type="protein sequence ID" value="GAA2723776.1"/>
    <property type="molecule type" value="Genomic_DNA"/>
</dbReference>
<gene>
    <name evidence="5" type="ORF">GCM10010439_19860</name>
</gene>
<protein>
    <recommendedName>
        <fullName evidence="4">Resuscitation-promoting factor core lysozyme-like domain-containing protein</fullName>
    </recommendedName>
</protein>
<dbReference type="InterPro" id="IPR023346">
    <property type="entry name" value="Lysozyme-like_dom_sf"/>
</dbReference>
<comment type="similarity">
    <text evidence="1">Belongs to the transglycosylase family. Rpf subfamily.</text>
</comment>
<dbReference type="SUPFAM" id="SSF53955">
    <property type="entry name" value="Lysozyme-like"/>
    <property type="match status" value="1"/>
</dbReference>
<name>A0ABP6GJE4_9ACTN</name>
<organism evidence="5 6">
    <name type="scientific">Actinocorallia aurantiaca</name>
    <dbReference type="NCBI Taxonomy" id="46204"/>
    <lineage>
        <taxon>Bacteria</taxon>
        <taxon>Bacillati</taxon>
        <taxon>Actinomycetota</taxon>
        <taxon>Actinomycetes</taxon>
        <taxon>Streptosporangiales</taxon>
        <taxon>Thermomonosporaceae</taxon>
        <taxon>Actinocorallia</taxon>
    </lineage>
</organism>
<sequence length="250" mass="26549">MTVTRSGRHAAGRPPSRALPVVGAAFLLALAAGGWSLFAQTPSEAEQLALAGEQSTMVLPPALRTVTAAPARPEGGARRQSRTAGPGSRPHEAFEADEELTSHPMITPPEVPTVVMPTAAPARPEPEVPELQPKTTAVEKLGHLTDSAAEGLASELRAAEAKVRELKAADLNWDAVARCASRNDPKAVTPGGEHGLYHFTLENWRSVGGTGLPSEAAPAEQTRRAQLLYAREGGRWESLWPQCGRLLFLK</sequence>
<evidence type="ECO:0000256" key="2">
    <source>
        <dbReference type="ARBA" id="ARBA00022801"/>
    </source>
</evidence>
<evidence type="ECO:0000256" key="1">
    <source>
        <dbReference type="ARBA" id="ARBA00010830"/>
    </source>
</evidence>
<accession>A0ABP6GJE4</accession>
<dbReference type="Gene3D" id="1.10.530.10">
    <property type="match status" value="1"/>
</dbReference>
<evidence type="ECO:0000259" key="4">
    <source>
        <dbReference type="Pfam" id="PF06737"/>
    </source>
</evidence>
<keyword evidence="2" id="KW-0378">Hydrolase</keyword>
<dbReference type="Proteomes" id="UP001501842">
    <property type="component" value="Unassembled WGS sequence"/>
</dbReference>
<evidence type="ECO:0000313" key="6">
    <source>
        <dbReference type="Proteomes" id="UP001501842"/>
    </source>
</evidence>
<proteinExistence type="inferred from homology"/>
<feature type="region of interest" description="Disordered" evidence="3">
    <location>
        <begin position="67"/>
        <end position="109"/>
    </location>
</feature>
<dbReference type="InterPro" id="IPR010618">
    <property type="entry name" value="RPF"/>
</dbReference>
<dbReference type="CDD" id="cd13925">
    <property type="entry name" value="RPF"/>
    <property type="match status" value="1"/>
</dbReference>
<comment type="caution">
    <text evidence="5">The sequence shown here is derived from an EMBL/GenBank/DDBJ whole genome shotgun (WGS) entry which is preliminary data.</text>
</comment>